<accession>A0A6J4H9D2</accession>
<feature type="compositionally biased region" description="Basic residues" evidence="1">
    <location>
        <begin position="79"/>
        <end position="106"/>
    </location>
</feature>
<feature type="compositionally biased region" description="Low complexity" evidence="1">
    <location>
        <begin position="150"/>
        <end position="161"/>
    </location>
</feature>
<feature type="compositionally biased region" description="Gly residues" evidence="1">
    <location>
        <begin position="238"/>
        <end position="248"/>
    </location>
</feature>
<organism evidence="2">
    <name type="scientific">uncultured Acetobacteraceae bacterium</name>
    <dbReference type="NCBI Taxonomy" id="169975"/>
    <lineage>
        <taxon>Bacteria</taxon>
        <taxon>Pseudomonadati</taxon>
        <taxon>Pseudomonadota</taxon>
        <taxon>Alphaproteobacteria</taxon>
        <taxon>Acetobacterales</taxon>
        <taxon>Acetobacteraceae</taxon>
        <taxon>environmental samples</taxon>
    </lineage>
</organism>
<sequence>GPTDRPSFDCGCASRSAASAAQRRGNRAGPDHRLVAGAPRAVRDRVPAGRLIGHRGALARAQTRAEARPTGGRGEPAGRQRHHRLPARGRLAPRRAHDAPHHRRHAFGQPGRLPAPALPAAGLPAGRAGGAAGLRARRAQGPRRAGRGGLRPSGAPRAGPAHLLVLGRRQHVAGDDGDVPRRAGPRHAARPVPGLRLGRRRAAGGPGGRHDGAGRPRGRAGRAAADPRRRCRPALPGRAGGRHAGGAG</sequence>
<feature type="non-terminal residue" evidence="2">
    <location>
        <position position="1"/>
    </location>
</feature>
<feature type="compositionally biased region" description="Low complexity" evidence="1">
    <location>
        <begin position="108"/>
        <end position="126"/>
    </location>
</feature>
<gene>
    <name evidence="2" type="ORF">AVDCRST_MAG04-339</name>
</gene>
<feature type="compositionally biased region" description="Basic residues" evidence="1">
    <location>
        <begin position="135"/>
        <end position="146"/>
    </location>
</feature>
<reference evidence="2" key="1">
    <citation type="submission" date="2020-02" db="EMBL/GenBank/DDBJ databases">
        <authorList>
            <person name="Meier V. D."/>
        </authorList>
    </citation>
    <scope>NUCLEOTIDE SEQUENCE</scope>
    <source>
        <strain evidence="2">AVDCRST_MAG04</strain>
    </source>
</reference>
<feature type="compositionally biased region" description="Low complexity" evidence="1">
    <location>
        <begin position="11"/>
        <end position="23"/>
    </location>
</feature>
<proteinExistence type="predicted"/>
<dbReference type="AlphaFoldDB" id="A0A6J4H9D2"/>
<name>A0A6J4H9D2_9PROT</name>
<dbReference type="EMBL" id="CADCTL010000025">
    <property type="protein sequence ID" value="CAA9215160.1"/>
    <property type="molecule type" value="Genomic_DNA"/>
</dbReference>
<feature type="compositionally biased region" description="Basic and acidic residues" evidence="1">
    <location>
        <begin position="172"/>
        <end position="181"/>
    </location>
</feature>
<protein>
    <submittedName>
        <fullName evidence="2">BUG/TctC family periplasmic protein</fullName>
    </submittedName>
</protein>
<evidence type="ECO:0000256" key="1">
    <source>
        <dbReference type="SAM" id="MobiDB-lite"/>
    </source>
</evidence>
<feature type="region of interest" description="Disordered" evidence="1">
    <location>
        <begin position="1"/>
        <end position="248"/>
    </location>
</feature>
<evidence type="ECO:0000313" key="2">
    <source>
        <dbReference type="EMBL" id="CAA9215160.1"/>
    </source>
</evidence>
<feature type="non-terminal residue" evidence="2">
    <location>
        <position position="248"/>
    </location>
</feature>